<accession>A0A1C3JUY5</accession>
<proteinExistence type="predicted"/>
<keyword evidence="4" id="KW-1185">Reference proteome</keyword>
<dbReference type="RefSeq" id="WP_067038171.1">
    <property type="nucleotide sequence ID" value="NZ_FLRA01000023.1"/>
</dbReference>
<feature type="region of interest" description="Disordered" evidence="1">
    <location>
        <begin position="303"/>
        <end position="329"/>
    </location>
</feature>
<name>A0A1C3JUY5_9GAMM</name>
<evidence type="ECO:0000313" key="3">
    <source>
        <dbReference type="EMBL" id="SBT21912.1"/>
    </source>
</evidence>
<reference evidence="3 4" key="2">
    <citation type="submission" date="2016-06" db="EMBL/GenBank/DDBJ databases">
        <authorList>
            <person name="Rodrigo-Torres L."/>
            <person name="Arahal D.R."/>
        </authorList>
    </citation>
    <scope>NUCLEOTIDE SEQUENCE [LARGE SCALE GENOMIC DNA]</scope>
    <source>
        <strain evidence="3 4">CECT 5116</strain>
    </source>
</reference>
<sequence>MQFKTGKYSNKIDLNKTLNVSNYLMTLSKGLYVLRYQNVFDGGHVSEEMKVPLALSRAPIDLDGSVEFIGPDDTPSNVLHGPGDYCVIKVTGDVVINISKFLPARLADKIQIKWNLESLEADSSLNQGRNTPKSSNSLAELAAPSSAASRTSIKPRPAPMKITGHIENAGDVTVKENEWLGHPFNKTRLEGITLQWINKPAKLDIRSVCMVEGRMLQATSGELLGTVRQGKAISELAFVLEGDNAEQYELSGEIAFSDGRIVPIKERERLVSGQGSFIVGARLAVTKKSLDSAEVENPVDAFLSAKQPKSAPQTTSANAAGESEHDENYSIWLDTKRTKVIQS</sequence>
<protein>
    <submittedName>
        <fullName evidence="2">Uncharacterized protein</fullName>
    </submittedName>
</protein>
<feature type="compositionally biased region" description="Polar residues" evidence="1">
    <location>
        <begin position="124"/>
        <end position="133"/>
    </location>
</feature>
<feature type="compositionally biased region" description="Low complexity" evidence="1">
    <location>
        <begin position="134"/>
        <end position="149"/>
    </location>
</feature>
<evidence type="ECO:0000313" key="4">
    <source>
        <dbReference type="Proteomes" id="UP000092840"/>
    </source>
</evidence>
<dbReference type="Proteomes" id="UP000092871">
    <property type="component" value="Unassembled WGS sequence"/>
</dbReference>
<dbReference type="EMBL" id="FLRA01000023">
    <property type="protein sequence ID" value="SBT18957.1"/>
    <property type="molecule type" value="Genomic_DNA"/>
</dbReference>
<evidence type="ECO:0000256" key="1">
    <source>
        <dbReference type="SAM" id="MobiDB-lite"/>
    </source>
</evidence>
<evidence type="ECO:0000313" key="5">
    <source>
        <dbReference type="Proteomes" id="UP000092871"/>
    </source>
</evidence>
<dbReference type="OrthoDB" id="8749423at2"/>
<organism evidence="2 5">
    <name type="scientific">Marinomonas gallaica</name>
    <dbReference type="NCBI Taxonomy" id="1806667"/>
    <lineage>
        <taxon>Bacteria</taxon>
        <taxon>Pseudomonadati</taxon>
        <taxon>Pseudomonadota</taxon>
        <taxon>Gammaproteobacteria</taxon>
        <taxon>Oceanospirillales</taxon>
        <taxon>Oceanospirillaceae</taxon>
        <taxon>Marinomonas</taxon>
    </lineage>
</organism>
<gene>
    <name evidence="2" type="ORF">MGA5115_03118</name>
    <name evidence="3" type="ORF">MGA5116_02522</name>
</gene>
<evidence type="ECO:0000313" key="2">
    <source>
        <dbReference type="EMBL" id="SBT18957.1"/>
    </source>
</evidence>
<dbReference type="EMBL" id="FLRB01000013">
    <property type="protein sequence ID" value="SBT21912.1"/>
    <property type="molecule type" value="Genomic_DNA"/>
</dbReference>
<dbReference type="Proteomes" id="UP000092840">
    <property type="component" value="Unassembled WGS sequence"/>
</dbReference>
<feature type="region of interest" description="Disordered" evidence="1">
    <location>
        <begin position="124"/>
        <end position="162"/>
    </location>
</feature>
<reference evidence="2 5" key="1">
    <citation type="submission" date="2016-06" db="EMBL/GenBank/DDBJ databases">
        <authorList>
            <person name="Kjaerup R.B."/>
            <person name="Dalgaard T.S."/>
            <person name="Juul-Madsen H.R."/>
        </authorList>
    </citation>
    <scope>NUCLEOTIDE SEQUENCE [LARGE SCALE GENOMIC DNA]</scope>
    <source>
        <strain evidence="2 5">CECT 5115</strain>
    </source>
</reference>
<dbReference type="AlphaFoldDB" id="A0A1C3JUY5"/>